<dbReference type="Proteomes" id="UP001163821">
    <property type="component" value="Unassembled WGS sequence"/>
</dbReference>
<dbReference type="InterPro" id="IPR036291">
    <property type="entry name" value="NAD(P)-bd_dom_sf"/>
</dbReference>
<gene>
    <name evidence="2" type="ORF">N2K84_11200</name>
</gene>
<evidence type="ECO:0000313" key="2">
    <source>
        <dbReference type="EMBL" id="MCW0483299.1"/>
    </source>
</evidence>
<dbReference type="AlphaFoldDB" id="A0AA41Y4I6"/>
<keyword evidence="3" id="KW-1185">Reference proteome</keyword>
<sequence>MNTQQTALVAGATGLVGKQLVNILLADDRFSKVIIFTRRKTGIAHPKLNEHLIDFDDPGSWAELVKGDVLFSCLGTTLKAAGSKEKQYRVDFTYQYELAKAASTNKVGMLILVSSAGADPNSRIFYSRMKGELDETVQQLNFKKTVILRPSILDGNRQPKRPTEAFSLSLARVLTRFVMKKYRPVADKTVARAMVNSVFSESKKTVFELDEIFAMADE</sequence>
<feature type="domain" description="NAD(P)-binding" evidence="1">
    <location>
        <begin position="11"/>
        <end position="156"/>
    </location>
</feature>
<dbReference type="InterPro" id="IPR016040">
    <property type="entry name" value="NAD(P)-bd_dom"/>
</dbReference>
<reference evidence="2" key="1">
    <citation type="submission" date="2022-10" db="EMBL/GenBank/DDBJ databases">
        <title>Gaoshiqiia sediminis gen. nov., sp. nov., isolated from coastal sediment.</title>
        <authorList>
            <person name="Yu W.X."/>
            <person name="Mu D.S."/>
            <person name="Du J.Z."/>
            <person name="Liang Y.Q."/>
        </authorList>
    </citation>
    <scope>NUCLEOTIDE SEQUENCE</scope>
    <source>
        <strain evidence="2">A06</strain>
    </source>
</reference>
<dbReference type="Gene3D" id="3.40.50.720">
    <property type="entry name" value="NAD(P)-binding Rossmann-like Domain"/>
    <property type="match status" value="1"/>
</dbReference>
<dbReference type="Pfam" id="PF13460">
    <property type="entry name" value="NAD_binding_10"/>
    <property type="match status" value="1"/>
</dbReference>
<proteinExistence type="predicted"/>
<dbReference type="PANTHER" id="PTHR14097">
    <property type="entry name" value="OXIDOREDUCTASE HTATIP2"/>
    <property type="match status" value="1"/>
</dbReference>
<dbReference type="EMBL" id="JAPAAF010000015">
    <property type="protein sequence ID" value="MCW0483299.1"/>
    <property type="molecule type" value="Genomic_DNA"/>
</dbReference>
<dbReference type="PANTHER" id="PTHR14097:SF7">
    <property type="entry name" value="OXIDOREDUCTASE HTATIP2"/>
    <property type="match status" value="1"/>
</dbReference>
<name>A0AA41Y4I6_9BACT</name>
<evidence type="ECO:0000259" key="1">
    <source>
        <dbReference type="Pfam" id="PF13460"/>
    </source>
</evidence>
<dbReference type="RefSeq" id="WP_282591901.1">
    <property type="nucleotide sequence ID" value="NZ_JAPAAF010000015.1"/>
</dbReference>
<organism evidence="2 3">
    <name type="scientific">Gaoshiqia sediminis</name>
    <dbReference type="NCBI Taxonomy" id="2986998"/>
    <lineage>
        <taxon>Bacteria</taxon>
        <taxon>Pseudomonadati</taxon>
        <taxon>Bacteroidota</taxon>
        <taxon>Bacteroidia</taxon>
        <taxon>Marinilabiliales</taxon>
        <taxon>Prolixibacteraceae</taxon>
        <taxon>Gaoshiqia</taxon>
    </lineage>
</organism>
<dbReference type="SUPFAM" id="SSF51735">
    <property type="entry name" value="NAD(P)-binding Rossmann-fold domains"/>
    <property type="match status" value="1"/>
</dbReference>
<comment type="caution">
    <text evidence="2">The sequence shown here is derived from an EMBL/GenBank/DDBJ whole genome shotgun (WGS) entry which is preliminary data.</text>
</comment>
<evidence type="ECO:0000313" key="3">
    <source>
        <dbReference type="Proteomes" id="UP001163821"/>
    </source>
</evidence>
<protein>
    <submittedName>
        <fullName evidence="2">NAD(P)H-binding protein</fullName>
    </submittedName>
</protein>
<accession>A0AA41Y4I6</accession>